<sequence length="535" mass="59107">MVIESTDAHVTSPAYGLFPAADFMVTMGYRADSATIPQARWFFREETIAVPAHGRPIEGLDPRLSATEALLGWNALTLPGSARDYPDLVWIGSPELIEQAWIDAEGENLRFAGELTGFSLTPRLESNRSYYNADSTDFFAQRELRLRGKTDGGRFVARSIWPADFRLDPDTAFKPIAATPEAIRAFVRSEPRGGAQSNFTTQVIWQRDADSRRHRAGSPLIGIMLNGAQGDDDEAHGGHFGLFTGRVGPQGQMHDWLMANFYTLETESEKGIIAAMLPLECYLADLNGGQAWYRPSYLLVATLRDERTALHLSSALARVFNQFYRHQFAYHHAAANCTGICVSTLRTIGWRVPSLGPSSWLKAIAGLPVVAATSGSLSKGKAIFDYLTEDQTRLFPTIAFEQAGADLLRLVKGSATRELTPYEGLLRQDVEEIMLVRIPQLPSDRAWGNYPVASVDEYRQRLPKDPAKQQIVPVDPRHFPPGLKDPAAPDMKPLRSDYAVAAYAALAVLIGGFLLRFMSRSRRGKRAAVPGQRNG</sequence>
<dbReference type="Proteomes" id="UP000199600">
    <property type="component" value="Unassembled WGS sequence"/>
</dbReference>
<protein>
    <recommendedName>
        <fullName evidence="4">Transmembrane protein</fullName>
    </recommendedName>
</protein>
<proteinExistence type="predicted"/>
<evidence type="ECO:0008006" key="4">
    <source>
        <dbReference type="Google" id="ProtNLM"/>
    </source>
</evidence>
<keyword evidence="3" id="KW-1185">Reference proteome</keyword>
<feature type="transmembrane region" description="Helical" evidence="1">
    <location>
        <begin position="498"/>
        <end position="517"/>
    </location>
</feature>
<evidence type="ECO:0000256" key="1">
    <source>
        <dbReference type="SAM" id="Phobius"/>
    </source>
</evidence>
<evidence type="ECO:0000313" key="3">
    <source>
        <dbReference type="Proteomes" id="UP000199600"/>
    </source>
</evidence>
<dbReference type="AlphaFoldDB" id="A0A1A8Y1Y0"/>
<reference evidence="2 3" key="1">
    <citation type="submission" date="2016-06" db="EMBL/GenBank/DDBJ databases">
        <authorList>
            <person name="Kjaerup R.B."/>
            <person name="Dalgaard T.S."/>
            <person name="Juul-Madsen H.R."/>
        </authorList>
    </citation>
    <scope>NUCLEOTIDE SEQUENCE [LARGE SCALE GENOMIC DNA]</scope>
    <source>
        <strain evidence="2">2</strain>
    </source>
</reference>
<gene>
    <name evidence="2" type="ORF">PROAA_800008</name>
</gene>
<keyword evidence="1" id="KW-0812">Transmembrane</keyword>
<keyword evidence="1" id="KW-1133">Transmembrane helix</keyword>
<name>A0A1A8Y1Y0_9RHOO</name>
<keyword evidence="1" id="KW-0472">Membrane</keyword>
<accession>A0A1A8Y1Y0</accession>
<dbReference type="EMBL" id="FLQY01000385">
    <property type="protein sequence ID" value="SBT10956.1"/>
    <property type="molecule type" value="Genomic_DNA"/>
</dbReference>
<evidence type="ECO:0000313" key="2">
    <source>
        <dbReference type="EMBL" id="SBT10956.1"/>
    </source>
</evidence>
<organism evidence="2 3">
    <name type="scientific">Candidatus Propionivibrio aalborgensis</name>
    <dbReference type="NCBI Taxonomy" id="1860101"/>
    <lineage>
        <taxon>Bacteria</taxon>
        <taxon>Pseudomonadati</taxon>
        <taxon>Pseudomonadota</taxon>
        <taxon>Betaproteobacteria</taxon>
        <taxon>Rhodocyclales</taxon>
        <taxon>Rhodocyclaceae</taxon>
        <taxon>Propionivibrio</taxon>
    </lineage>
</organism>